<organism evidence="1 2">
    <name type="scientific">Streptomyces fodineus</name>
    <dbReference type="NCBI Taxonomy" id="1904616"/>
    <lineage>
        <taxon>Bacteria</taxon>
        <taxon>Bacillati</taxon>
        <taxon>Actinomycetota</taxon>
        <taxon>Actinomycetes</taxon>
        <taxon>Kitasatosporales</taxon>
        <taxon>Streptomycetaceae</taxon>
        <taxon>Streptomyces</taxon>
    </lineage>
</organism>
<protein>
    <submittedName>
        <fullName evidence="1">Uncharacterized protein</fullName>
    </submittedName>
</protein>
<keyword evidence="2" id="KW-1185">Reference proteome</keyword>
<dbReference type="EMBL" id="CP017248">
    <property type="protein sequence ID" value="AOR33345.1"/>
    <property type="molecule type" value="Genomic_DNA"/>
</dbReference>
<gene>
    <name evidence="1" type="ORF">BFF78_21725</name>
</gene>
<name>A0A1D7YCJ8_9ACTN</name>
<reference evidence="2" key="1">
    <citation type="submission" date="2016-09" db="EMBL/GenBank/DDBJ databases">
        <title>Streptomyces puniciscabiei strain:TW1S1 Genome sequencing and assembly.</title>
        <authorList>
            <person name="Kim M.-K."/>
            <person name="Kim S.B."/>
        </authorList>
    </citation>
    <scope>NUCLEOTIDE SEQUENCE [LARGE SCALE GENOMIC DNA]</scope>
    <source>
        <strain evidence="2">TW1S1</strain>
    </source>
</reference>
<dbReference type="RefSeq" id="WP_069779920.1">
    <property type="nucleotide sequence ID" value="NZ_CP017248.1"/>
</dbReference>
<evidence type="ECO:0000313" key="1">
    <source>
        <dbReference type="EMBL" id="AOR33345.1"/>
    </source>
</evidence>
<dbReference type="AlphaFoldDB" id="A0A1D7YCJ8"/>
<proteinExistence type="predicted"/>
<sequence length="69" mass="7160">MSGTAFRSGVECSYPLPHAGPDARLSDSLISSVAAVLVGYGFPRLAAPDRAALETALAAFLYNSQESNT</sequence>
<dbReference type="KEGG" id="spun:BFF78_21725"/>
<accession>A0A1D7YCJ8</accession>
<dbReference type="Proteomes" id="UP000094960">
    <property type="component" value="Chromosome"/>
</dbReference>
<evidence type="ECO:0000313" key="2">
    <source>
        <dbReference type="Proteomes" id="UP000094960"/>
    </source>
</evidence>